<name>A0A8J3HV48_9RICK</name>
<evidence type="ECO:0000313" key="5">
    <source>
        <dbReference type="EMBL" id="GHM59470.1"/>
    </source>
</evidence>
<dbReference type="AlphaFoldDB" id="A0A8J3HV48"/>
<dbReference type="SUPFAM" id="SSF48403">
    <property type="entry name" value="Ankyrin repeat"/>
    <property type="match status" value="1"/>
</dbReference>
<keyword evidence="6" id="KW-1185">Reference proteome</keyword>
<dbReference type="Gene3D" id="1.25.40.20">
    <property type="entry name" value="Ankyrin repeat-containing domain"/>
    <property type="match status" value="1"/>
</dbReference>
<dbReference type="PANTHER" id="PTHR24198:SF165">
    <property type="entry name" value="ANKYRIN REPEAT-CONTAINING PROTEIN-RELATED"/>
    <property type="match status" value="1"/>
</dbReference>
<dbReference type="EMBL" id="BNGU01000015">
    <property type="protein sequence ID" value="GHM59470.1"/>
    <property type="molecule type" value="Genomic_DNA"/>
</dbReference>
<reference evidence="5 6" key="1">
    <citation type="journal article" date="2021" name="Microb. Ecol.">
        <title>Candidatus Mesenet longicola: Novel Endosymbionts of Brontispa longissima that Induce Cytoplasmic Incompatibility.</title>
        <authorList>
            <person name="Takano S."/>
            <person name="Gotoh Y."/>
            <person name="Hayashi T."/>
        </authorList>
    </citation>
    <scope>NUCLEOTIDE SEQUENCE [LARGE SCALE GENOMIC DNA]</scope>
    <source>
        <strain evidence="5">L5</strain>
    </source>
</reference>
<dbReference type="SMART" id="SM00248">
    <property type="entry name" value="ANK"/>
    <property type="match status" value="5"/>
</dbReference>
<dbReference type="InterPro" id="IPR036770">
    <property type="entry name" value="Ankyrin_rpt-contain_sf"/>
</dbReference>
<dbReference type="Proteomes" id="UP000637906">
    <property type="component" value="Unassembled WGS sequence"/>
</dbReference>
<dbReference type="PROSITE" id="PS50088">
    <property type="entry name" value="ANK_REPEAT"/>
    <property type="match status" value="2"/>
</dbReference>
<evidence type="ECO:0000256" key="2">
    <source>
        <dbReference type="ARBA" id="ARBA00023043"/>
    </source>
</evidence>
<accession>A0A8J3HV48</accession>
<evidence type="ECO:0008006" key="7">
    <source>
        <dbReference type="Google" id="ProtNLM"/>
    </source>
</evidence>
<evidence type="ECO:0000256" key="4">
    <source>
        <dbReference type="SAM" id="MobiDB-lite"/>
    </source>
</evidence>
<gene>
    <name evidence="5" type="ORF">sL5_04630</name>
</gene>
<evidence type="ECO:0000313" key="6">
    <source>
        <dbReference type="Proteomes" id="UP000637906"/>
    </source>
</evidence>
<sequence>MIGYNKKSPVEEEFFNAIFNNDILRVKSILDSGFDVNTTDNLGRTPIYIAAAVNRNIPMIETLSHFRPDCEKKSNLGHTPLSTILSVGDKHINKVLVIVEILLKLGAKLTTFCNGGLPLHIAIVTRRNVSIIRTLLTKDTVNIKDEHCGYTPLHLAIVYNQTNTAKMLIEYEYTDVNMRDNIGNTPLISAAKMDDQKILSFLLNHGANIYLKNTNEEDFLACVVSNGRIYNMLNKNNEFRTALEKSSIESQNKLSIFLSKPGSPRIKTFRKFNSSLPYVVPGKYTRYQHLNYENLPNYNSSMLQVVQHKNDGLSADPSRVLLSPLANISNESLELPRPGIVSSRSTVSTPGSSRWSISASVGSFSVNSPSSSLSESFMGQFGFSVRVSSTSSSGSDRVQNAKRRKLDDNDQNLDPSPNLV</sequence>
<dbReference type="InterPro" id="IPR002110">
    <property type="entry name" value="Ankyrin_rpt"/>
</dbReference>
<proteinExistence type="predicted"/>
<comment type="caution">
    <text evidence="5">The sequence shown here is derived from an EMBL/GenBank/DDBJ whole genome shotgun (WGS) entry which is preliminary data.</text>
</comment>
<evidence type="ECO:0000256" key="1">
    <source>
        <dbReference type="ARBA" id="ARBA00022737"/>
    </source>
</evidence>
<keyword evidence="1" id="KW-0677">Repeat</keyword>
<evidence type="ECO:0000256" key="3">
    <source>
        <dbReference type="PROSITE-ProRule" id="PRU00023"/>
    </source>
</evidence>
<dbReference type="PROSITE" id="PS50297">
    <property type="entry name" value="ANK_REP_REGION"/>
    <property type="match status" value="2"/>
</dbReference>
<dbReference type="PANTHER" id="PTHR24198">
    <property type="entry name" value="ANKYRIN REPEAT AND PROTEIN KINASE DOMAIN-CONTAINING PROTEIN"/>
    <property type="match status" value="1"/>
</dbReference>
<protein>
    <recommendedName>
        <fullName evidence="7">Ankyrin repeat domain-containing protein</fullName>
    </recommendedName>
</protein>
<feature type="repeat" description="ANK" evidence="3">
    <location>
        <begin position="148"/>
        <end position="170"/>
    </location>
</feature>
<dbReference type="Pfam" id="PF12796">
    <property type="entry name" value="Ank_2"/>
    <property type="match status" value="1"/>
</dbReference>
<feature type="region of interest" description="Disordered" evidence="4">
    <location>
        <begin position="387"/>
        <end position="420"/>
    </location>
</feature>
<organism evidence="5 6">
    <name type="scientific">Candidatus Mesenet longicola</name>
    <dbReference type="NCBI Taxonomy" id="1892558"/>
    <lineage>
        <taxon>Bacteria</taxon>
        <taxon>Pseudomonadati</taxon>
        <taxon>Pseudomonadota</taxon>
        <taxon>Alphaproteobacteria</taxon>
        <taxon>Rickettsiales</taxon>
        <taxon>Anaplasmataceae</taxon>
        <taxon>Candidatus Mesenet</taxon>
    </lineage>
</organism>
<feature type="repeat" description="ANK" evidence="3">
    <location>
        <begin position="182"/>
        <end position="214"/>
    </location>
</feature>
<dbReference type="Pfam" id="PF13637">
    <property type="entry name" value="Ank_4"/>
    <property type="match status" value="1"/>
</dbReference>
<keyword evidence="2 3" id="KW-0040">ANK repeat</keyword>